<name>A0AAU9M6T8_9ASTR</name>
<dbReference type="EMBL" id="CAKMRJ010000983">
    <property type="protein sequence ID" value="CAH1420333.1"/>
    <property type="molecule type" value="Genomic_DNA"/>
</dbReference>
<keyword evidence="2" id="KW-1185">Reference proteome</keyword>
<organism evidence="1 2">
    <name type="scientific">Lactuca virosa</name>
    <dbReference type="NCBI Taxonomy" id="75947"/>
    <lineage>
        <taxon>Eukaryota</taxon>
        <taxon>Viridiplantae</taxon>
        <taxon>Streptophyta</taxon>
        <taxon>Embryophyta</taxon>
        <taxon>Tracheophyta</taxon>
        <taxon>Spermatophyta</taxon>
        <taxon>Magnoliopsida</taxon>
        <taxon>eudicotyledons</taxon>
        <taxon>Gunneridae</taxon>
        <taxon>Pentapetalae</taxon>
        <taxon>asterids</taxon>
        <taxon>campanulids</taxon>
        <taxon>Asterales</taxon>
        <taxon>Asteraceae</taxon>
        <taxon>Cichorioideae</taxon>
        <taxon>Cichorieae</taxon>
        <taxon>Lactucinae</taxon>
        <taxon>Lactuca</taxon>
    </lineage>
</organism>
<proteinExistence type="predicted"/>
<reference evidence="1 2" key="1">
    <citation type="submission" date="2022-01" db="EMBL/GenBank/DDBJ databases">
        <authorList>
            <person name="Xiong W."/>
            <person name="Schranz E."/>
        </authorList>
    </citation>
    <scope>NUCLEOTIDE SEQUENCE [LARGE SCALE GENOMIC DNA]</scope>
</reference>
<dbReference type="AlphaFoldDB" id="A0AAU9M6T8"/>
<comment type="caution">
    <text evidence="1">The sequence shown here is derived from an EMBL/GenBank/DDBJ whole genome shotgun (WGS) entry which is preliminary data.</text>
</comment>
<accession>A0AAU9M6T8</accession>
<sequence>MSCISFQMDGSNDERRQIKWRKSDGKFLVKKTATKGKLLRIPTKPIKRISFFALNYLPFCYLHDNLLSFVSSILYLD</sequence>
<evidence type="ECO:0000313" key="1">
    <source>
        <dbReference type="EMBL" id="CAH1420333.1"/>
    </source>
</evidence>
<evidence type="ECO:0000313" key="2">
    <source>
        <dbReference type="Proteomes" id="UP001157418"/>
    </source>
</evidence>
<protein>
    <submittedName>
        <fullName evidence="1">Uncharacterized protein</fullName>
    </submittedName>
</protein>
<dbReference type="Proteomes" id="UP001157418">
    <property type="component" value="Unassembled WGS sequence"/>
</dbReference>
<gene>
    <name evidence="1" type="ORF">LVIROSA_LOCUS7809</name>
</gene>